<protein>
    <recommendedName>
        <fullName evidence="1">Carrier domain-containing protein</fullName>
    </recommendedName>
</protein>
<evidence type="ECO:0000313" key="2">
    <source>
        <dbReference type="EMBL" id="GIE23048.1"/>
    </source>
</evidence>
<keyword evidence="3" id="KW-1185">Reference proteome</keyword>
<dbReference type="Pfam" id="PF00550">
    <property type="entry name" value="PP-binding"/>
    <property type="match status" value="1"/>
</dbReference>
<comment type="caution">
    <text evidence="2">The sequence shown here is derived from an EMBL/GenBank/DDBJ whole genome shotgun (WGS) entry which is preliminary data.</text>
</comment>
<name>A0ABQ3ZX81_9ACTN</name>
<evidence type="ECO:0000313" key="3">
    <source>
        <dbReference type="Proteomes" id="UP000603200"/>
    </source>
</evidence>
<evidence type="ECO:0000259" key="1">
    <source>
        <dbReference type="PROSITE" id="PS50075"/>
    </source>
</evidence>
<sequence length="92" mass="9810">MHDEIRDFVLTTIRDTLNLPVPGDVTDDTPLGDNGLGLESLSRLELAIQLEGAYGISLPDEEDETRQDTTLGQFVAAVAALRGEAVTDGAGR</sequence>
<accession>A0ABQ3ZX81</accession>
<dbReference type="EMBL" id="BOMN01000087">
    <property type="protein sequence ID" value="GIE23048.1"/>
    <property type="molecule type" value="Genomic_DNA"/>
</dbReference>
<proteinExistence type="predicted"/>
<dbReference type="SUPFAM" id="SSF47336">
    <property type="entry name" value="ACP-like"/>
    <property type="match status" value="1"/>
</dbReference>
<dbReference type="PROSITE" id="PS50075">
    <property type="entry name" value="CARRIER"/>
    <property type="match status" value="1"/>
</dbReference>
<feature type="domain" description="Carrier" evidence="1">
    <location>
        <begin position="3"/>
        <end position="82"/>
    </location>
</feature>
<dbReference type="Gene3D" id="1.10.1200.10">
    <property type="entry name" value="ACP-like"/>
    <property type="match status" value="1"/>
</dbReference>
<reference evidence="2 3" key="1">
    <citation type="submission" date="2021-01" db="EMBL/GenBank/DDBJ databases">
        <title>Whole genome shotgun sequence of Actinoplanes humidus NBRC 14915.</title>
        <authorList>
            <person name="Komaki H."/>
            <person name="Tamura T."/>
        </authorList>
    </citation>
    <scope>NUCLEOTIDE SEQUENCE [LARGE SCALE GENOMIC DNA]</scope>
    <source>
        <strain evidence="2 3">NBRC 14915</strain>
    </source>
</reference>
<dbReference type="RefSeq" id="WP_203840107.1">
    <property type="nucleotide sequence ID" value="NZ_BAAATV010000014.1"/>
</dbReference>
<dbReference type="InterPro" id="IPR036736">
    <property type="entry name" value="ACP-like_sf"/>
</dbReference>
<organism evidence="2 3">
    <name type="scientific">Winogradskya humida</name>
    <dbReference type="NCBI Taxonomy" id="113566"/>
    <lineage>
        <taxon>Bacteria</taxon>
        <taxon>Bacillati</taxon>
        <taxon>Actinomycetota</taxon>
        <taxon>Actinomycetes</taxon>
        <taxon>Micromonosporales</taxon>
        <taxon>Micromonosporaceae</taxon>
        <taxon>Winogradskya</taxon>
    </lineage>
</organism>
<dbReference type="Proteomes" id="UP000603200">
    <property type="component" value="Unassembled WGS sequence"/>
</dbReference>
<gene>
    <name evidence="2" type="ORF">Ahu01nite_061500</name>
</gene>
<dbReference type="InterPro" id="IPR009081">
    <property type="entry name" value="PP-bd_ACP"/>
</dbReference>